<dbReference type="GO" id="GO:0016740">
    <property type="term" value="F:transferase activity"/>
    <property type="evidence" value="ECO:0007669"/>
    <property type="project" value="UniProtKB-KW"/>
</dbReference>
<dbReference type="Gene3D" id="3.90.1200.10">
    <property type="match status" value="1"/>
</dbReference>
<sequence>MSKSKPLIDGAVDVRAGEEVDLARVGDHLRAQGMVLVGEPRLQQFPGGASNLTYLIRYDNIDLILRRPPFGHIAKSAHDVVREARIMQALRPVYPAVPEIYAICEDVDVIGAPFYVMQRLVGIIPRQNFSPEMNLDAPRTRQLCLNVLDKLIELHTLDPAQAGLDTLGKGEGYVARQVEGWSKRFRAAHTDDVGNFETVMAWLEAKQPKQEVAIRLIHNDYRFDNVVLDPQDPLKVIGVLDWEMATLGDPMMDLGSSLAYWVQADDDMFMLGSRRQPTNAPGMLTRREVIEYYGAKTGWSVANFDFYEVYGLFRLMGIVQQIYKRFKEGNARNPVFATFGPFADYLGQRCERIMAASSL</sequence>
<accession>A0A4Q9GZB5</accession>
<dbReference type="InterPro" id="IPR002575">
    <property type="entry name" value="Aminoglycoside_PTrfase"/>
</dbReference>
<gene>
    <name evidence="2" type="ORF">EYS42_03875</name>
</gene>
<name>A0A4Q9GZB5_9BURK</name>
<dbReference type="Gene3D" id="3.30.200.20">
    <property type="entry name" value="Phosphorylase Kinase, domain 1"/>
    <property type="match status" value="1"/>
</dbReference>
<dbReference type="CDD" id="cd05154">
    <property type="entry name" value="ACAD10_11_N-like"/>
    <property type="match status" value="1"/>
</dbReference>
<protein>
    <submittedName>
        <fullName evidence="2">Phosphotransferase family protein</fullName>
    </submittedName>
</protein>
<keyword evidence="2" id="KW-0808">Transferase</keyword>
<evidence type="ECO:0000259" key="1">
    <source>
        <dbReference type="Pfam" id="PF01636"/>
    </source>
</evidence>
<comment type="caution">
    <text evidence="2">The sequence shown here is derived from an EMBL/GenBank/DDBJ whole genome shotgun (WGS) entry which is preliminary data.</text>
</comment>
<dbReference type="InterPro" id="IPR041726">
    <property type="entry name" value="ACAD10_11_N"/>
</dbReference>
<dbReference type="PANTHER" id="PTHR47829:SF1">
    <property type="entry name" value="HAD FAMILY PHOSPHATASE"/>
    <property type="match status" value="1"/>
</dbReference>
<dbReference type="InterPro" id="IPR052898">
    <property type="entry name" value="ACAD10-like"/>
</dbReference>
<keyword evidence="3" id="KW-1185">Reference proteome</keyword>
<evidence type="ECO:0000313" key="3">
    <source>
        <dbReference type="Proteomes" id="UP000292120"/>
    </source>
</evidence>
<dbReference type="Proteomes" id="UP000292120">
    <property type="component" value="Unassembled WGS sequence"/>
</dbReference>
<dbReference type="OrthoDB" id="3806873at2"/>
<dbReference type="InterPro" id="IPR011009">
    <property type="entry name" value="Kinase-like_dom_sf"/>
</dbReference>
<dbReference type="RefSeq" id="WP_130966569.1">
    <property type="nucleotide sequence ID" value="NZ_SIXI01000002.1"/>
</dbReference>
<dbReference type="SUPFAM" id="SSF56112">
    <property type="entry name" value="Protein kinase-like (PK-like)"/>
    <property type="match status" value="1"/>
</dbReference>
<evidence type="ECO:0000313" key="2">
    <source>
        <dbReference type="EMBL" id="TBO32353.1"/>
    </source>
</evidence>
<feature type="domain" description="Aminoglycoside phosphotransferase" evidence="1">
    <location>
        <begin position="42"/>
        <end position="276"/>
    </location>
</feature>
<organism evidence="2 3">
    <name type="scientific">Aquabacterium lacunae</name>
    <dbReference type="NCBI Taxonomy" id="2528630"/>
    <lineage>
        <taxon>Bacteria</taxon>
        <taxon>Pseudomonadati</taxon>
        <taxon>Pseudomonadota</taxon>
        <taxon>Betaproteobacteria</taxon>
        <taxon>Burkholderiales</taxon>
        <taxon>Aquabacterium</taxon>
    </lineage>
</organism>
<proteinExistence type="predicted"/>
<reference evidence="2 3" key="1">
    <citation type="submission" date="2019-02" db="EMBL/GenBank/DDBJ databases">
        <title>Aquabacterium sp. strain KMB7.</title>
        <authorList>
            <person name="Chen W.-M."/>
        </authorList>
    </citation>
    <scope>NUCLEOTIDE SEQUENCE [LARGE SCALE GENOMIC DNA]</scope>
    <source>
        <strain evidence="2 3">KMB7</strain>
    </source>
</reference>
<dbReference type="EMBL" id="SIXI01000002">
    <property type="protein sequence ID" value="TBO32353.1"/>
    <property type="molecule type" value="Genomic_DNA"/>
</dbReference>
<dbReference type="PANTHER" id="PTHR47829">
    <property type="entry name" value="HYDROLASE, PUTATIVE (AFU_ORTHOLOGUE AFUA_1G12880)-RELATED"/>
    <property type="match status" value="1"/>
</dbReference>
<dbReference type="AlphaFoldDB" id="A0A4Q9GZB5"/>
<dbReference type="Pfam" id="PF01636">
    <property type="entry name" value="APH"/>
    <property type="match status" value="1"/>
</dbReference>